<dbReference type="InterPro" id="IPR038987">
    <property type="entry name" value="MoeA-like"/>
</dbReference>
<dbReference type="Pfam" id="PF03454">
    <property type="entry name" value="MoeA_C"/>
    <property type="match status" value="1"/>
</dbReference>
<dbReference type="Gene3D" id="3.90.105.10">
    <property type="entry name" value="Molybdopterin biosynthesis moea protein, domain 2"/>
    <property type="match status" value="1"/>
</dbReference>
<dbReference type="GO" id="GO:0006777">
    <property type="term" value="P:Mo-molybdopterin cofactor biosynthetic process"/>
    <property type="evidence" value="ECO:0007669"/>
    <property type="project" value="TreeGrafter"/>
</dbReference>
<proteinExistence type="predicted"/>
<dbReference type="InterPro" id="IPR036688">
    <property type="entry name" value="MoeA_C_domain_IV_sf"/>
</dbReference>
<dbReference type="Gene3D" id="2.40.340.10">
    <property type="entry name" value="MoeA, C-terminal, domain IV"/>
    <property type="match status" value="1"/>
</dbReference>
<protein>
    <recommendedName>
        <fullName evidence="1">MoaB/Mog domain-containing protein</fullName>
    </recommendedName>
</protein>
<dbReference type="InterPro" id="IPR001453">
    <property type="entry name" value="MoaB/Mog_dom"/>
</dbReference>
<sequence length="305" mass="32811">MEQQPSVEELLANLLDIAAPLAPFDMPLLDAHGATLAKDIFAGERLVLRGGTRIRSTQIGLAASIGLDRLPTLPHPRVVVISAGDDLVEPGQALEDSDDEFETNSWMLTSAVREAGANGFRVHTIPENHEQLREVIEDQLVRADLIVISGERHDESFELITAVLKELGEITTVRPKMSESGLHNFGLIGPDKIPVITLPGDPVVAGIAVEIFVRPMIRKMAGAPNIFRNQLKAKLKSSIDVTPGESGYIRALLTSENGVVAVPLDVQGDLVSLSDANAFIIVPEDSKSLKAGDVVDVMVLDRSSN</sequence>
<dbReference type="InterPro" id="IPR005111">
    <property type="entry name" value="MoeA_C_domain_IV"/>
</dbReference>
<dbReference type="InterPro" id="IPR036425">
    <property type="entry name" value="MoaB/Mog-like_dom_sf"/>
</dbReference>
<dbReference type="PANTHER" id="PTHR10192:SF5">
    <property type="entry name" value="GEPHYRIN"/>
    <property type="match status" value="1"/>
</dbReference>
<evidence type="ECO:0000313" key="2">
    <source>
        <dbReference type="EMBL" id="KGA03716.1"/>
    </source>
</evidence>
<evidence type="ECO:0000259" key="1">
    <source>
        <dbReference type="SMART" id="SM00852"/>
    </source>
</evidence>
<dbReference type="Gene3D" id="3.40.980.10">
    <property type="entry name" value="MoaB/Mog-like domain"/>
    <property type="match status" value="1"/>
</dbReference>
<dbReference type="AlphaFoldDB" id="A0A094PNY9"/>
<dbReference type="PANTHER" id="PTHR10192">
    <property type="entry name" value="MOLYBDOPTERIN BIOSYNTHESIS PROTEIN"/>
    <property type="match status" value="1"/>
</dbReference>
<dbReference type="SMART" id="SM00852">
    <property type="entry name" value="MoCF_biosynth"/>
    <property type="match status" value="1"/>
</dbReference>
<dbReference type="EMBL" id="JNSJ01000004">
    <property type="protein sequence ID" value="KGA03716.1"/>
    <property type="molecule type" value="Genomic_DNA"/>
</dbReference>
<comment type="caution">
    <text evidence="2">The sequence shown here is derived from an EMBL/GenBank/DDBJ whole genome shotgun (WGS) entry which is preliminary data.</text>
</comment>
<name>A0A094PNY9_9ZZZZ</name>
<dbReference type="GO" id="GO:0005829">
    <property type="term" value="C:cytosol"/>
    <property type="evidence" value="ECO:0007669"/>
    <property type="project" value="TreeGrafter"/>
</dbReference>
<accession>A0A094PNY9</accession>
<organism evidence="2">
    <name type="scientific">freshwater metagenome</name>
    <dbReference type="NCBI Taxonomy" id="449393"/>
    <lineage>
        <taxon>unclassified sequences</taxon>
        <taxon>metagenomes</taxon>
        <taxon>ecological metagenomes</taxon>
    </lineage>
</organism>
<feature type="domain" description="MoaB/Mog" evidence="1">
    <location>
        <begin position="79"/>
        <end position="219"/>
    </location>
</feature>
<dbReference type="SUPFAM" id="SSF63867">
    <property type="entry name" value="MoeA C-terminal domain-like"/>
    <property type="match status" value="1"/>
</dbReference>
<dbReference type="GO" id="GO:0061599">
    <property type="term" value="F:molybdopterin molybdotransferase activity"/>
    <property type="evidence" value="ECO:0007669"/>
    <property type="project" value="TreeGrafter"/>
</dbReference>
<gene>
    <name evidence="2" type="ORF">GM49_0645</name>
</gene>
<dbReference type="SUPFAM" id="SSF53218">
    <property type="entry name" value="Molybdenum cofactor biosynthesis proteins"/>
    <property type="match status" value="1"/>
</dbReference>
<reference evidence="2" key="1">
    <citation type="submission" date="2014-05" db="EMBL/GenBank/DDBJ databases">
        <title>Key roles for freshwater Actinobacteria revealed by deep metagenomic sequencing.</title>
        <authorList>
            <person name="Ghai R."/>
            <person name="Mizuno C.M."/>
            <person name="Picazo A."/>
            <person name="Camacho A."/>
            <person name="Rodriguez-Valera F."/>
        </authorList>
    </citation>
    <scope>NUCLEOTIDE SEQUENCE</scope>
</reference>
<dbReference type="Pfam" id="PF00994">
    <property type="entry name" value="MoCF_biosynth"/>
    <property type="match status" value="1"/>
</dbReference>